<evidence type="ECO:0000256" key="2">
    <source>
        <dbReference type="ARBA" id="ARBA00022741"/>
    </source>
</evidence>
<keyword evidence="3 5" id="KW-0067">ATP-binding</keyword>
<dbReference type="AlphaFoldDB" id="A0A1H3GDU3"/>
<dbReference type="PROSITE" id="PS00211">
    <property type="entry name" value="ABC_TRANSPORTER_1"/>
    <property type="match status" value="1"/>
</dbReference>
<dbReference type="EMBL" id="FNPG01000006">
    <property type="protein sequence ID" value="SDY01446.1"/>
    <property type="molecule type" value="Genomic_DNA"/>
</dbReference>
<feature type="domain" description="ABC transporter" evidence="4">
    <location>
        <begin position="7"/>
        <end position="223"/>
    </location>
</feature>
<dbReference type="OrthoDB" id="9791546at2"/>
<keyword evidence="2" id="KW-0547">Nucleotide-binding</keyword>
<name>A0A1H3GDU3_9FIRM</name>
<sequence>MKNIIEININEKVYSKKKEESLSILNKFNLEVKEGEKLSIVGESGVGKTSLLNILGLIDSDFDGTYRLFGEDTLKLNEKEKAKLRNKKIGFALQESALIDSLSIEENIKLPLMYIDSKDQSFDQKEYNEMIHTIGIESILKKKPNQCSGGQRSRAVFARSIIMKPNIILSDEPTSSLDVENKEKIMNLLFKMNEKYNTTIITVTHDLEVANQHDRVIRLERSK</sequence>
<protein>
    <submittedName>
        <fullName evidence="5">Putative ABC transport system ATP-binding protein</fullName>
    </submittedName>
</protein>
<dbReference type="InterPro" id="IPR003439">
    <property type="entry name" value="ABC_transporter-like_ATP-bd"/>
</dbReference>
<dbReference type="PANTHER" id="PTHR42798">
    <property type="entry name" value="LIPOPROTEIN-RELEASING SYSTEM ATP-BINDING PROTEIN LOLD"/>
    <property type="match status" value="1"/>
</dbReference>
<dbReference type="SMART" id="SM00382">
    <property type="entry name" value="AAA"/>
    <property type="match status" value="1"/>
</dbReference>
<dbReference type="InterPro" id="IPR003593">
    <property type="entry name" value="AAA+_ATPase"/>
</dbReference>
<dbReference type="RefSeq" id="WP_022749581.1">
    <property type="nucleotide sequence ID" value="NZ_FNPG01000006.1"/>
</dbReference>
<dbReference type="Proteomes" id="UP000183918">
    <property type="component" value="Unassembled WGS sequence"/>
</dbReference>
<dbReference type="InterPro" id="IPR017871">
    <property type="entry name" value="ABC_transporter-like_CS"/>
</dbReference>
<evidence type="ECO:0000313" key="5">
    <source>
        <dbReference type="EMBL" id="SDY01446.1"/>
    </source>
</evidence>
<evidence type="ECO:0000313" key="6">
    <source>
        <dbReference type="Proteomes" id="UP000183918"/>
    </source>
</evidence>
<evidence type="ECO:0000259" key="4">
    <source>
        <dbReference type="PROSITE" id="PS50893"/>
    </source>
</evidence>
<dbReference type="GO" id="GO:0016887">
    <property type="term" value="F:ATP hydrolysis activity"/>
    <property type="evidence" value="ECO:0007669"/>
    <property type="project" value="InterPro"/>
</dbReference>
<dbReference type="GO" id="GO:0005524">
    <property type="term" value="F:ATP binding"/>
    <property type="evidence" value="ECO:0007669"/>
    <property type="project" value="UniProtKB-KW"/>
</dbReference>
<dbReference type="InterPro" id="IPR027417">
    <property type="entry name" value="P-loop_NTPase"/>
</dbReference>
<dbReference type="Pfam" id="PF00005">
    <property type="entry name" value="ABC_tran"/>
    <property type="match status" value="1"/>
</dbReference>
<reference evidence="5 6" key="1">
    <citation type="submission" date="2016-10" db="EMBL/GenBank/DDBJ databases">
        <authorList>
            <person name="de Groot N.N."/>
        </authorList>
    </citation>
    <scope>NUCLEOTIDE SEQUENCE [LARGE SCALE GENOMIC DNA]</scope>
    <source>
        <strain evidence="5 6">DSM 14045</strain>
    </source>
</reference>
<dbReference type="Gene3D" id="3.40.50.300">
    <property type="entry name" value="P-loop containing nucleotide triphosphate hydrolases"/>
    <property type="match status" value="1"/>
</dbReference>
<keyword evidence="6" id="KW-1185">Reference proteome</keyword>
<dbReference type="PROSITE" id="PS50893">
    <property type="entry name" value="ABC_TRANSPORTER_2"/>
    <property type="match status" value="1"/>
</dbReference>
<accession>A0A1H3GDU3</accession>
<gene>
    <name evidence="5" type="ORF">SAMN02910414_00541</name>
</gene>
<comment type="similarity">
    <text evidence="1">Belongs to the ABC transporter superfamily.</text>
</comment>
<proteinExistence type="inferred from homology"/>
<dbReference type="SUPFAM" id="SSF52540">
    <property type="entry name" value="P-loop containing nucleoside triphosphate hydrolases"/>
    <property type="match status" value="1"/>
</dbReference>
<dbReference type="STRING" id="1122142.SAMN02910414_00541"/>
<organism evidence="5 6">
    <name type="scientific">Lachnobacterium bovis DSM 14045</name>
    <dbReference type="NCBI Taxonomy" id="1122142"/>
    <lineage>
        <taxon>Bacteria</taxon>
        <taxon>Bacillati</taxon>
        <taxon>Bacillota</taxon>
        <taxon>Clostridia</taxon>
        <taxon>Lachnospirales</taxon>
        <taxon>Lachnospiraceae</taxon>
        <taxon>Lachnobacterium</taxon>
    </lineage>
</organism>
<evidence type="ECO:0000256" key="3">
    <source>
        <dbReference type="ARBA" id="ARBA00022840"/>
    </source>
</evidence>
<evidence type="ECO:0000256" key="1">
    <source>
        <dbReference type="ARBA" id="ARBA00005417"/>
    </source>
</evidence>
<dbReference type="PANTHER" id="PTHR42798:SF7">
    <property type="entry name" value="ALPHA-D-RIBOSE 1-METHYLPHOSPHONATE 5-TRIPHOSPHATE SYNTHASE SUBUNIT PHNL"/>
    <property type="match status" value="1"/>
</dbReference>